<keyword evidence="7 16" id="KW-1003">Cell membrane</keyword>
<evidence type="ECO:0000313" key="18">
    <source>
        <dbReference type="EMBL" id="MCW4628543.1"/>
    </source>
</evidence>
<keyword evidence="8 16" id="KW-0812">Transmembrane</keyword>
<comment type="cofactor">
    <cofactor evidence="1 16 17">
        <name>Na(+)</name>
        <dbReference type="ChEBI" id="CHEBI:29101"/>
    </cofactor>
</comment>
<dbReference type="EC" id="7.2.4.2" evidence="16"/>
<comment type="subcellular location">
    <subcellularLocation>
        <location evidence="3 16 17">Cell membrane</location>
        <topology evidence="3 16 17">Single-pass membrane protein</topology>
    </subcellularLocation>
</comment>
<keyword evidence="11 16" id="KW-0915">Sodium</keyword>
<comment type="similarity">
    <text evidence="4 16 17">Belongs to the OadG family.</text>
</comment>
<feature type="transmembrane region" description="Helical" evidence="16 17">
    <location>
        <begin position="32"/>
        <end position="52"/>
    </location>
</feature>
<evidence type="ECO:0000256" key="1">
    <source>
        <dbReference type="ARBA" id="ARBA00001959"/>
    </source>
</evidence>
<evidence type="ECO:0000256" key="3">
    <source>
        <dbReference type="ARBA" id="ARBA00004162"/>
    </source>
</evidence>
<evidence type="ECO:0000256" key="11">
    <source>
        <dbReference type="ARBA" id="ARBA00023053"/>
    </source>
</evidence>
<gene>
    <name evidence="16" type="primary">oadG</name>
    <name evidence="18" type="ORF">ONZ52_05855</name>
</gene>
<sequence length="108" mass="11834">MLLVVHLITLEEHKQGDNKGVDVMGELLEDGLGLMVLGMGFVFLFLVILIYATSYMSRLLNHLFPELPPVTSSSAMPKSSDKSVVDAQMVAVITAAVHQHRNNKNVNS</sequence>
<comment type="function">
    <text evidence="2 16 17">Catalyzes the decarboxylation of oxaloacetate coupled to Na(+) translocation.</text>
</comment>
<dbReference type="Pfam" id="PF04277">
    <property type="entry name" value="OAD_gamma"/>
    <property type="match status" value="1"/>
</dbReference>
<evidence type="ECO:0000256" key="4">
    <source>
        <dbReference type="ARBA" id="ARBA00005844"/>
    </source>
</evidence>
<dbReference type="InterPro" id="IPR023424">
    <property type="entry name" value="OadG"/>
</dbReference>
<evidence type="ECO:0000256" key="6">
    <source>
        <dbReference type="ARBA" id="ARBA00022448"/>
    </source>
</evidence>
<evidence type="ECO:0000256" key="10">
    <source>
        <dbReference type="ARBA" id="ARBA00022989"/>
    </source>
</evidence>
<keyword evidence="6 16" id="KW-0813">Transport</keyword>
<protein>
    <recommendedName>
        <fullName evidence="16">Probable oxaloacetate decarboxylase gamma chain</fullName>
        <ecNumber evidence="16">7.2.4.2</ecNumber>
    </recommendedName>
</protein>
<evidence type="ECO:0000256" key="16">
    <source>
        <dbReference type="HAMAP-Rule" id="MF_00404"/>
    </source>
</evidence>
<evidence type="ECO:0000256" key="9">
    <source>
        <dbReference type="ARBA" id="ARBA00022967"/>
    </source>
</evidence>
<comment type="caution">
    <text evidence="18">The sequence shown here is derived from an EMBL/GenBank/DDBJ whole genome shotgun (WGS) entry which is preliminary data.</text>
</comment>
<accession>A0ABT3KDD0</accession>
<keyword evidence="14 16" id="KW-0739">Sodium transport</keyword>
<evidence type="ECO:0000313" key="19">
    <source>
        <dbReference type="Proteomes" id="UP001431181"/>
    </source>
</evidence>
<dbReference type="EMBL" id="JAPEUL010000006">
    <property type="protein sequence ID" value="MCW4628543.1"/>
    <property type="molecule type" value="Genomic_DNA"/>
</dbReference>
<reference evidence="18" key="1">
    <citation type="submission" date="2022-11" db="EMBL/GenBank/DDBJ databases">
        <title>Marinomonas sp. nov., isolated from marine algae.</title>
        <authorList>
            <person name="Choi D.G."/>
            <person name="Kim J.M."/>
            <person name="Lee J.K."/>
            <person name="Baek J.H."/>
            <person name="Jeon C.O."/>
        </authorList>
    </citation>
    <scope>NUCLEOTIDE SEQUENCE</scope>
    <source>
        <strain evidence="18">KJ51-3</strain>
    </source>
</reference>
<evidence type="ECO:0000256" key="7">
    <source>
        <dbReference type="ARBA" id="ARBA00022475"/>
    </source>
</evidence>
<comment type="catalytic activity">
    <reaction evidence="15 16 17">
        <text>oxaloacetate + 2 Na(+)(in) + H(+) = pyruvate + 2 Na(+)(out) + CO2</text>
        <dbReference type="Rhea" id="RHEA:57724"/>
        <dbReference type="ChEBI" id="CHEBI:15361"/>
        <dbReference type="ChEBI" id="CHEBI:15378"/>
        <dbReference type="ChEBI" id="CHEBI:16452"/>
        <dbReference type="ChEBI" id="CHEBI:16526"/>
        <dbReference type="ChEBI" id="CHEBI:29101"/>
        <dbReference type="EC" id="7.2.4.2"/>
    </reaction>
</comment>
<proteinExistence type="inferred from homology"/>
<evidence type="ECO:0000256" key="17">
    <source>
        <dbReference type="RuleBase" id="RU004278"/>
    </source>
</evidence>
<keyword evidence="12 16" id="KW-0406">Ion transport</keyword>
<keyword evidence="9 16" id="KW-1278">Translocase</keyword>
<evidence type="ECO:0000256" key="14">
    <source>
        <dbReference type="ARBA" id="ARBA00023201"/>
    </source>
</evidence>
<organism evidence="18 19">
    <name type="scientific">Marinomonas rhodophyticola</name>
    <dbReference type="NCBI Taxonomy" id="2992803"/>
    <lineage>
        <taxon>Bacteria</taxon>
        <taxon>Pseudomonadati</taxon>
        <taxon>Pseudomonadota</taxon>
        <taxon>Gammaproteobacteria</taxon>
        <taxon>Oceanospirillales</taxon>
        <taxon>Oceanospirillaceae</taxon>
        <taxon>Marinomonas</taxon>
    </lineage>
</organism>
<keyword evidence="19" id="KW-1185">Reference proteome</keyword>
<dbReference type="NCBIfam" id="TIGR01195">
    <property type="entry name" value="oadG_fam"/>
    <property type="match status" value="1"/>
</dbReference>
<dbReference type="InterPro" id="IPR005899">
    <property type="entry name" value="Na_pump_deCOase"/>
</dbReference>
<evidence type="ECO:0000256" key="15">
    <source>
        <dbReference type="ARBA" id="ARBA00048176"/>
    </source>
</evidence>
<dbReference type="HAMAP" id="MF_00404">
    <property type="entry name" value="OadG"/>
    <property type="match status" value="1"/>
</dbReference>
<keyword evidence="10 16" id="KW-1133">Transmembrane helix</keyword>
<evidence type="ECO:0000256" key="5">
    <source>
        <dbReference type="ARBA" id="ARBA00011869"/>
    </source>
</evidence>
<dbReference type="RefSeq" id="WP_265217782.1">
    <property type="nucleotide sequence ID" value="NZ_JAPEUL010000006.1"/>
</dbReference>
<name>A0ABT3KDD0_9GAMM</name>
<evidence type="ECO:0000256" key="12">
    <source>
        <dbReference type="ARBA" id="ARBA00023065"/>
    </source>
</evidence>
<evidence type="ECO:0000256" key="8">
    <source>
        <dbReference type="ARBA" id="ARBA00022692"/>
    </source>
</evidence>
<evidence type="ECO:0000256" key="2">
    <source>
        <dbReference type="ARBA" id="ARBA00003002"/>
    </source>
</evidence>
<dbReference type="Proteomes" id="UP001431181">
    <property type="component" value="Unassembled WGS sequence"/>
</dbReference>
<comment type="subunit">
    <text evidence="5 16">Heterotrimer of an alpha, a beta and a gamma subunit.</text>
</comment>
<evidence type="ECO:0000256" key="13">
    <source>
        <dbReference type="ARBA" id="ARBA00023136"/>
    </source>
</evidence>
<keyword evidence="13 16" id="KW-0472">Membrane</keyword>